<dbReference type="EMBL" id="JAGKSP010000006">
    <property type="protein sequence ID" value="MBP3964311.1"/>
    <property type="molecule type" value="Genomic_DNA"/>
</dbReference>
<evidence type="ECO:0000313" key="2">
    <source>
        <dbReference type="EMBL" id="MBP3964311.1"/>
    </source>
</evidence>
<keyword evidence="1" id="KW-0812">Transmembrane</keyword>
<comment type="caution">
    <text evidence="2">The sequence shown here is derived from an EMBL/GenBank/DDBJ whole genome shotgun (WGS) entry which is preliminary data.</text>
</comment>
<keyword evidence="3" id="KW-1185">Reference proteome</keyword>
<feature type="transmembrane region" description="Helical" evidence="1">
    <location>
        <begin position="163"/>
        <end position="187"/>
    </location>
</feature>
<feature type="transmembrane region" description="Helical" evidence="1">
    <location>
        <begin position="89"/>
        <end position="109"/>
    </location>
</feature>
<name>A0ABS5CED9_9BACL</name>
<dbReference type="Proteomes" id="UP000673394">
    <property type="component" value="Unassembled WGS sequence"/>
</dbReference>
<protein>
    <submittedName>
        <fullName evidence="2">Uncharacterized protein</fullName>
    </submittedName>
</protein>
<reference evidence="2 3" key="1">
    <citation type="submission" date="2021-04" db="EMBL/GenBank/DDBJ databases">
        <title>Paenibacillus sp. DLE-14 whole genome sequence.</title>
        <authorList>
            <person name="Ham Y.J."/>
        </authorList>
    </citation>
    <scope>NUCLEOTIDE SEQUENCE [LARGE SCALE GENOMIC DNA]</scope>
    <source>
        <strain evidence="2 3">DLE-14</strain>
    </source>
</reference>
<proteinExistence type="predicted"/>
<feature type="transmembrane region" description="Helical" evidence="1">
    <location>
        <begin position="63"/>
        <end position="82"/>
    </location>
</feature>
<evidence type="ECO:0000313" key="3">
    <source>
        <dbReference type="Proteomes" id="UP000673394"/>
    </source>
</evidence>
<organism evidence="2 3">
    <name type="scientific">Paenibacillus lignilyticus</name>
    <dbReference type="NCBI Taxonomy" id="1172615"/>
    <lineage>
        <taxon>Bacteria</taxon>
        <taxon>Bacillati</taxon>
        <taxon>Bacillota</taxon>
        <taxon>Bacilli</taxon>
        <taxon>Bacillales</taxon>
        <taxon>Paenibacillaceae</taxon>
        <taxon>Paenibacillus</taxon>
    </lineage>
</organism>
<keyword evidence="1" id="KW-1133">Transmembrane helix</keyword>
<keyword evidence="1" id="KW-0472">Membrane</keyword>
<sequence>MKYLLFLIGSIFEYSGMFILLFTLFRFSIYRRLLVNVFLVATLMSQVSYFTRLDSAVGDLSTYIQFGLFVIVLWVLFNVPIFHSAIMNLAGILAVGLQGILIVLVSVISNVSFGAVAGNDVSAAGIQVITCLAHLALAKLVYDKNWGFDFVPTSRRSNVEIKGTNAILLAIISFCIVAAMITAIIFRNNYDDYVLFASIIFLFTVPVFLYFTLRKDTEDASKSSGYTKRTNDSQ</sequence>
<gene>
    <name evidence="2" type="ORF">I8J30_16470</name>
</gene>
<dbReference type="RefSeq" id="WP_210659524.1">
    <property type="nucleotide sequence ID" value="NZ_JAGKSP010000006.1"/>
</dbReference>
<feature type="transmembrane region" description="Helical" evidence="1">
    <location>
        <begin position="33"/>
        <end position="51"/>
    </location>
</feature>
<feature type="transmembrane region" description="Helical" evidence="1">
    <location>
        <begin position="6"/>
        <end position="26"/>
    </location>
</feature>
<feature type="transmembrane region" description="Helical" evidence="1">
    <location>
        <begin position="121"/>
        <end position="142"/>
    </location>
</feature>
<feature type="transmembrane region" description="Helical" evidence="1">
    <location>
        <begin position="193"/>
        <end position="213"/>
    </location>
</feature>
<evidence type="ECO:0000256" key="1">
    <source>
        <dbReference type="SAM" id="Phobius"/>
    </source>
</evidence>
<accession>A0ABS5CED9</accession>